<evidence type="ECO:0000259" key="12">
    <source>
        <dbReference type="Pfam" id="PF01118"/>
    </source>
</evidence>
<organism evidence="14">
    <name type="scientific">marine sediment metagenome</name>
    <dbReference type="NCBI Taxonomy" id="412755"/>
    <lineage>
        <taxon>unclassified sequences</taxon>
        <taxon>metagenomes</taxon>
        <taxon>ecological metagenomes</taxon>
    </lineage>
</organism>
<dbReference type="GO" id="GO:0009086">
    <property type="term" value="P:methionine biosynthetic process"/>
    <property type="evidence" value="ECO:0007669"/>
    <property type="project" value="UniProtKB-KW"/>
</dbReference>
<evidence type="ECO:0000256" key="2">
    <source>
        <dbReference type="ARBA" id="ARBA00011738"/>
    </source>
</evidence>
<comment type="catalytic activity">
    <reaction evidence="11">
        <text>L-aspartate 4-semialdehyde + phosphate + NADP(+) = 4-phospho-L-aspartate + NADPH + H(+)</text>
        <dbReference type="Rhea" id="RHEA:24284"/>
        <dbReference type="ChEBI" id="CHEBI:15378"/>
        <dbReference type="ChEBI" id="CHEBI:43474"/>
        <dbReference type="ChEBI" id="CHEBI:57535"/>
        <dbReference type="ChEBI" id="CHEBI:57783"/>
        <dbReference type="ChEBI" id="CHEBI:58349"/>
        <dbReference type="ChEBI" id="CHEBI:537519"/>
        <dbReference type="EC" id="1.2.1.11"/>
    </reaction>
</comment>
<evidence type="ECO:0000256" key="7">
    <source>
        <dbReference type="ARBA" id="ARBA00022915"/>
    </source>
</evidence>
<evidence type="ECO:0000256" key="3">
    <source>
        <dbReference type="ARBA" id="ARBA00013120"/>
    </source>
</evidence>
<evidence type="ECO:0000256" key="1">
    <source>
        <dbReference type="ARBA" id="ARBA00010584"/>
    </source>
</evidence>
<evidence type="ECO:0000256" key="6">
    <source>
        <dbReference type="ARBA" id="ARBA00022857"/>
    </source>
</evidence>
<dbReference type="CDD" id="cd18131">
    <property type="entry name" value="ASADH_C_bac_euk_like"/>
    <property type="match status" value="1"/>
</dbReference>
<dbReference type="EC" id="1.2.1.11" evidence="3"/>
<keyword evidence="4" id="KW-0028">Amino-acid biosynthesis</keyword>
<name>X1TCM4_9ZZZZ</name>
<dbReference type="InterPro" id="IPR012280">
    <property type="entry name" value="Semialdhyde_DH_dimer_dom"/>
</dbReference>
<comment type="similarity">
    <text evidence="1">Belongs to the aspartate-semialdehyde dehydrogenase family.</text>
</comment>
<dbReference type="InterPro" id="IPR036291">
    <property type="entry name" value="NAD(P)-bd_dom_sf"/>
</dbReference>
<dbReference type="PANTHER" id="PTHR46278">
    <property type="entry name" value="DEHYDROGENASE, PUTATIVE-RELATED"/>
    <property type="match status" value="1"/>
</dbReference>
<evidence type="ECO:0000256" key="10">
    <source>
        <dbReference type="ARBA" id="ARBA00023167"/>
    </source>
</evidence>
<evidence type="ECO:0000256" key="5">
    <source>
        <dbReference type="ARBA" id="ARBA00022697"/>
    </source>
</evidence>
<evidence type="ECO:0000256" key="4">
    <source>
        <dbReference type="ARBA" id="ARBA00022605"/>
    </source>
</evidence>
<keyword evidence="9" id="KW-0457">Lysine biosynthesis</keyword>
<dbReference type="PANTHER" id="PTHR46278:SF2">
    <property type="entry name" value="ASPARTATE-SEMIALDEHYDE DEHYDROGENASE"/>
    <property type="match status" value="1"/>
</dbReference>
<keyword evidence="6" id="KW-0521">NADP</keyword>
<dbReference type="GO" id="GO:0050661">
    <property type="term" value="F:NADP binding"/>
    <property type="evidence" value="ECO:0007669"/>
    <property type="project" value="InterPro"/>
</dbReference>
<dbReference type="GO" id="GO:0051287">
    <property type="term" value="F:NAD binding"/>
    <property type="evidence" value="ECO:0007669"/>
    <property type="project" value="InterPro"/>
</dbReference>
<evidence type="ECO:0000313" key="14">
    <source>
        <dbReference type="EMBL" id="GAI89121.1"/>
    </source>
</evidence>
<dbReference type="GO" id="GO:0009088">
    <property type="term" value="P:threonine biosynthetic process"/>
    <property type="evidence" value="ECO:0007669"/>
    <property type="project" value="UniProtKB-KW"/>
</dbReference>
<dbReference type="GO" id="GO:0019877">
    <property type="term" value="P:diaminopimelate biosynthetic process"/>
    <property type="evidence" value="ECO:0007669"/>
    <property type="project" value="UniProtKB-KW"/>
</dbReference>
<proteinExistence type="inferred from homology"/>
<dbReference type="NCBIfam" id="NF011456">
    <property type="entry name" value="PRK14874.1"/>
    <property type="match status" value="1"/>
</dbReference>
<dbReference type="GO" id="GO:0046983">
    <property type="term" value="F:protein dimerization activity"/>
    <property type="evidence" value="ECO:0007669"/>
    <property type="project" value="InterPro"/>
</dbReference>
<dbReference type="GO" id="GO:0004073">
    <property type="term" value="F:aspartate-semialdehyde dehydrogenase activity"/>
    <property type="evidence" value="ECO:0007669"/>
    <property type="project" value="UniProtKB-EC"/>
</dbReference>
<evidence type="ECO:0000256" key="9">
    <source>
        <dbReference type="ARBA" id="ARBA00023154"/>
    </source>
</evidence>
<comment type="subunit">
    <text evidence="2">Homodimer.</text>
</comment>
<keyword evidence="7" id="KW-0220">Diaminopimelate biosynthesis</keyword>
<dbReference type="InterPro" id="IPR000534">
    <property type="entry name" value="Semialdehyde_DH_NAD-bd"/>
</dbReference>
<keyword evidence="5" id="KW-0791">Threonine biosynthesis</keyword>
<sequence>RYFSPIAAESGAVVIDNSSAFRMERNVPLVVPEVNPEDIKRHNGIIANPNCSTIQMVVALYPLHKVNPIKRIIVDTYQAVSGTGSAAVEELTAQAKQVLDGQTTIPHVYPHQIAFNVLPEIDVFLDNSYTKEEWKMVEETRKIMHAPDIAISATCVRVPVFTGHGEAIHVEFPQSMSTDKARRILAQAPGVKVLDDPLVSLYPQPWSAADTDEVFVGRIRQDVSKPNSLVMWVVADNLRKGAALNTIQIAEEMIKREWVHPGG</sequence>
<comment type="caution">
    <text evidence="14">The sequence shown here is derived from an EMBL/GenBank/DDBJ whole genome shotgun (WGS) entry which is preliminary data.</text>
</comment>
<dbReference type="GO" id="GO:0009089">
    <property type="term" value="P:lysine biosynthetic process via diaminopimelate"/>
    <property type="evidence" value="ECO:0007669"/>
    <property type="project" value="InterPro"/>
</dbReference>
<evidence type="ECO:0000256" key="8">
    <source>
        <dbReference type="ARBA" id="ARBA00023002"/>
    </source>
</evidence>
<keyword evidence="8" id="KW-0560">Oxidoreductase</keyword>
<evidence type="ECO:0000256" key="11">
    <source>
        <dbReference type="ARBA" id="ARBA00047891"/>
    </source>
</evidence>
<reference evidence="14" key="1">
    <citation type="journal article" date="2014" name="Front. Microbiol.">
        <title>High frequency of phylogenetically diverse reductive dehalogenase-homologous genes in deep subseafloor sedimentary metagenomes.</title>
        <authorList>
            <person name="Kawai M."/>
            <person name="Futagami T."/>
            <person name="Toyoda A."/>
            <person name="Takaki Y."/>
            <person name="Nishi S."/>
            <person name="Hori S."/>
            <person name="Arai W."/>
            <person name="Tsubouchi T."/>
            <person name="Morono Y."/>
            <person name="Uchiyama I."/>
            <person name="Ito T."/>
            <person name="Fujiyama A."/>
            <person name="Inagaki F."/>
            <person name="Takami H."/>
        </authorList>
    </citation>
    <scope>NUCLEOTIDE SEQUENCE</scope>
    <source>
        <strain evidence="14">Expedition CK06-06</strain>
    </source>
</reference>
<dbReference type="EMBL" id="BARW01018864">
    <property type="protein sequence ID" value="GAI89121.1"/>
    <property type="molecule type" value="Genomic_DNA"/>
</dbReference>
<dbReference type="InterPro" id="IPR005986">
    <property type="entry name" value="Asp_semialdehyde_DH_beta"/>
</dbReference>
<gene>
    <name evidence="14" type="ORF">S12H4_32207</name>
</gene>
<dbReference type="NCBIfam" id="TIGR01296">
    <property type="entry name" value="asd_B"/>
    <property type="match status" value="1"/>
</dbReference>
<evidence type="ECO:0000259" key="13">
    <source>
        <dbReference type="Pfam" id="PF02774"/>
    </source>
</evidence>
<feature type="non-terminal residue" evidence="14">
    <location>
        <position position="1"/>
    </location>
</feature>
<dbReference type="SUPFAM" id="SSF51735">
    <property type="entry name" value="NAD(P)-binding Rossmann-fold domains"/>
    <property type="match status" value="1"/>
</dbReference>
<accession>X1TCM4</accession>
<keyword evidence="10" id="KW-0486">Methionine biosynthesis</keyword>
<feature type="domain" description="Semialdehyde dehydrogenase NAD-binding" evidence="12">
    <location>
        <begin position="3"/>
        <end position="41"/>
    </location>
</feature>
<dbReference type="Gene3D" id="3.30.360.10">
    <property type="entry name" value="Dihydrodipicolinate Reductase, domain 2"/>
    <property type="match status" value="1"/>
</dbReference>
<dbReference type="Pfam" id="PF01118">
    <property type="entry name" value="Semialdhyde_dh"/>
    <property type="match status" value="1"/>
</dbReference>
<dbReference type="SUPFAM" id="SSF55347">
    <property type="entry name" value="Glyceraldehyde-3-phosphate dehydrogenase-like, C-terminal domain"/>
    <property type="match status" value="1"/>
</dbReference>
<dbReference type="AlphaFoldDB" id="X1TCM4"/>
<dbReference type="GO" id="GO:0009097">
    <property type="term" value="P:isoleucine biosynthetic process"/>
    <property type="evidence" value="ECO:0007669"/>
    <property type="project" value="InterPro"/>
</dbReference>
<dbReference type="Pfam" id="PF02774">
    <property type="entry name" value="Semialdhyde_dhC"/>
    <property type="match status" value="1"/>
</dbReference>
<feature type="domain" description="Semialdehyde dehydrogenase dimerisation" evidence="13">
    <location>
        <begin position="60"/>
        <end position="240"/>
    </location>
</feature>
<protein>
    <recommendedName>
        <fullName evidence="3">aspartate-semialdehyde dehydrogenase</fullName>
        <ecNumber evidence="3">1.2.1.11</ecNumber>
    </recommendedName>
</protein>